<keyword evidence="5" id="KW-0560">Oxidoreductase</keyword>
<dbReference type="SMART" id="SM00829">
    <property type="entry name" value="PKS_ER"/>
    <property type="match status" value="1"/>
</dbReference>
<dbReference type="Gene3D" id="3.40.50.720">
    <property type="entry name" value="NAD(P)-binding Rossmann-like Domain"/>
    <property type="match status" value="1"/>
</dbReference>
<dbReference type="PANTHER" id="PTHR43161">
    <property type="entry name" value="SORBITOL DEHYDROGENASE"/>
    <property type="match status" value="1"/>
</dbReference>
<dbReference type="AlphaFoldDB" id="A0A443LPI3"/>
<gene>
    <name evidence="8" type="ORF">EOW66_12445</name>
</gene>
<proteinExistence type="inferred from homology"/>
<evidence type="ECO:0000313" key="8">
    <source>
        <dbReference type="EMBL" id="RWR51082.1"/>
    </source>
</evidence>
<dbReference type="InterPro" id="IPR011032">
    <property type="entry name" value="GroES-like_sf"/>
</dbReference>
<dbReference type="GO" id="GO:0000721">
    <property type="term" value="F:(R,R)-butanediol dehydrogenase activity"/>
    <property type="evidence" value="ECO:0007669"/>
    <property type="project" value="TreeGrafter"/>
</dbReference>
<dbReference type="EMBL" id="SAVA01000007">
    <property type="protein sequence ID" value="RWR51082.1"/>
    <property type="molecule type" value="Genomic_DNA"/>
</dbReference>
<evidence type="ECO:0000256" key="5">
    <source>
        <dbReference type="ARBA" id="ARBA00023002"/>
    </source>
</evidence>
<organism evidence="8 9">
    <name type="scientific">Paenirhodobacter huangdaonensis</name>
    <dbReference type="NCBI Taxonomy" id="2501515"/>
    <lineage>
        <taxon>Bacteria</taxon>
        <taxon>Pseudomonadati</taxon>
        <taxon>Pseudomonadota</taxon>
        <taxon>Alphaproteobacteria</taxon>
        <taxon>Rhodobacterales</taxon>
        <taxon>Rhodobacter group</taxon>
        <taxon>Paenirhodobacter</taxon>
    </lineage>
</organism>
<dbReference type="Pfam" id="PF08240">
    <property type="entry name" value="ADH_N"/>
    <property type="match status" value="1"/>
</dbReference>
<dbReference type="Proteomes" id="UP000288071">
    <property type="component" value="Unassembled WGS sequence"/>
</dbReference>
<feature type="domain" description="Enoyl reductase (ER)" evidence="7">
    <location>
        <begin position="8"/>
        <end position="346"/>
    </location>
</feature>
<accession>A0A443LPI3</accession>
<keyword evidence="3 6" id="KW-0479">Metal-binding</keyword>
<evidence type="ECO:0000256" key="2">
    <source>
        <dbReference type="ARBA" id="ARBA00008072"/>
    </source>
</evidence>
<comment type="similarity">
    <text evidence="2 6">Belongs to the zinc-containing alcohol dehydrogenase family.</text>
</comment>
<protein>
    <submittedName>
        <fullName evidence="8">2,3-butanediol dehydrogenase</fullName>
    </submittedName>
</protein>
<dbReference type="Gene3D" id="3.90.180.10">
    <property type="entry name" value="Medium-chain alcohol dehydrogenases, catalytic domain"/>
    <property type="match status" value="1"/>
</dbReference>
<dbReference type="InterPro" id="IPR013154">
    <property type="entry name" value="ADH-like_N"/>
</dbReference>
<dbReference type="SUPFAM" id="SSF51735">
    <property type="entry name" value="NAD(P)-binding Rossmann-fold domains"/>
    <property type="match status" value="1"/>
</dbReference>
<evidence type="ECO:0000256" key="1">
    <source>
        <dbReference type="ARBA" id="ARBA00001947"/>
    </source>
</evidence>
<dbReference type="RefSeq" id="WP_128156662.1">
    <property type="nucleotide sequence ID" value="NZ_JBHSOM010000030.1"/>
</dbReference>
<evidence type="ECO:0000256" key="3">
    <source>
        <dbReference type="ARBA" id="ARBA00022723"/>
    </source>
</evidence>
<keyword evidence="4 6" id="KW-0862">Zinc</keyword>
<evidence type="ECO:0000256" key="6">
    <source>
        <dbReference type="RuleBase" id="RU361277"/>
    </source>
</evidence>
<name>A0A443LPI3_9RHOB</name>
<dbReference type="GO" id="GO:0008270">
    <property type="term" value="F:zinc ion binding"/>
    <property type="evidence" value="ECO:0007669"/>
    <property type="project" value="InterPro"/>
</dbReference>
<reference evidence="8 9" key="1">
    <citation type="submission" date="2019-01" db="EMBL/GenBank/DDBJ databases">
        <title>Sinorhodobacter populi sp. nov. isolated from the symptomatic bark tissue of Populus euramericana canker.</title>
        <authorList>
            <person name="Xu G."/>
        </authorList>
    </citation>
    <scope>NUCLEOTIDE SEQUENCE [LARGE SCALE GENOMIC DNA]</scope>
    <source>
        <strain evidence="8 9">CGMCC 1.12963</strain>
    </source>
</reference>
<evidence type="ECO:0000256" key="4">
    <source>
        <dbReference type="ARBA" id="ARBA00022833"/>
    </source>
</evidence>
<keyword evidence="9" id="KW-1185">Reference proteome</keyword>
<dbReference type="PROSITE" id="PS00059">
    <property type="entry name" value="ADH_ZINC"/>
    <property type="match status" value="1"/>
</dbReference>
<dbReference type="InterPro" id="IPR020843">
    <property type="entry name" value="ER"/>
</dbReference>
<dbReference type="Pfam" id="PF00107">
    <property type="entry name" value="ADH_zinc_N"/>
    <property type="match status" value="1"/>
</dbReference>
<dbReference type="InterPro" id="IPR036291">
    <property type="entry name" value="NAD(P)-bd_dom_sf"/>
</dbReference>
<reference evidence="9" key="2">
    <citation type="submission" date="2019-01" db="EMBL/GenBank/DDBJ databases">
        <title>Sinorhodobacter populi sp. nov. isolated from the symptomatic bark tissue of Populus euramericana canker.</title>
        <authorList>
            <person name="Li Y."/>
        </authorList>
    </citation>
    <scope>NUCLEOTIDE SEQUENCE [LARGE SCALE GENOMIC DNA]</scope>
    <source>
        <strain evidence="9">CGMCC 1.12963</strain>
    </source>
</reference>
<evidence type="ECO:0000313" key="9">
    <source>
        <dbReference type="Proteomes" id="UP000288071"/>
    </source>
</evidence>
<comment type="caution">
    <text evidence="8">The sequence shown here is derived from an EMBL/GenBank/DDBJ whole genome shotgun (WGS) entry which is preliminary data.</text>
</comment>
<dbReference type="InterPro" id="IPR013149">
    <property type="entry name" value="ADH-like_C"/>
</dbReference>
<sequence>MKAARWHGVKDIRVEDIPEPGPKAGEVKIKVAWTGICGSDLHEYLAGPIFVPVEQDHPLSQDKAPITMGHEYCGTVSELGAGVTGLAVGDRVAIEPIFACGTCAACLEGKYNLCESLGFVGLSGGHGGFAAHSVVPARMVHKMPEGLSMEQGALVEPAAVALHAVRLSKIKAGDKAAVFGAGPIGLLVVEALRVAGASEIHVVEPSEVRRQKALDLGATAVIDPMATDAVAAIRAATGGVHVAFEVTGVPQVLPQCIDATRHEGQVLIVSIWEKAASFQPNTVVLKERQLQGTIAYRNVYPAVMALMTQGYFSADQLVTKRIALDDIVAEGFEALVNEKSHVKILVKAPE</sequence>
<dbReference type="InterPro" id="IPR002328">
    <property type="entry name" value="ADH_Zn_CS"/>
</dbReference>
<dbReference type="CDD" id="cd08233">
    <property type="entry name" value="butanediol_DH_like"/>
    <property type="match status" value="1"/>
</dbReference>
<comment type="cofactor">
    <cofactor evidence="1 6">
        <name>Zn(2+)</name>
        <dbReference type="ChEBI" id="CHEBI:29105"/>
    </cofactor>
</comment>
<evidence type="ECO:0000259" key="7">
    <source>
        <dbReference type="SMART" id="SM00829"/>
    </source>
</evidence>
<dbReference type="SUPFAM" id="SSF50129">
    <property type="entry name" value="GroES-like"/>
    <property type="match status" value="1"/>
</dbReference>
<dbReference type="PANTHER" id="PTHR43161:SF26">
    <property type="entry name" value="GALACTITOL 1-PHOSPHATE 5-DEHYDROGENASE"/>
    <property type="match status" value="1"/>
</dbReference>